<protein>
    <submittedName>
        <fullName evidence="2">Uncharacterized protein</fullName>
    </submittedName>
</protein>
<dbReference type="EMBL" id="PDUD01000017">
    <property type="protein sequence ID" value="PHN06606.1"/>
    <property type="molecule type" value="Genomic_DNA"/>
</dbReference>
<name>A0A2D0NE07_FLAN2</name>
<evidence type="ECO:0000313" key="2">
    <source>
        <dbReference type="EMBL" id="PHN06606.1"/>
    </source>
</evidence>
<evidence type="ECO:0000313" key="3">
    <source>
        <dbReference type="Proteomes" id="UP000223913"/>
    </source>
</evidence>
<dbReference type="AlphaFoldDB" id="A0A2D0NE07"/>
<feature type="chain" id="PRO_5013333885" evidence="1">
    <location>
        <begin position="23"/>
        <end position="255"/>
    </location>
</feature>
<dbReference type="PROSITE" id="PS51257">
    <property type="entry name" value="PROKAR_LIPOPROTEIN"/>
    <property type="match status" value="1"/>
</dbReference>
<feature type="signal peptide" evidence="1">
    <location>
        <begin position="1"/>
        <end position="22"/>
    </location>
</feature>
<accession>A0A2D0NE07</accession>
<dbReference type="Proteomes" id="UP000223913">
    <property type="component" value="Unassembled WGS sequence"/>
</dbReference>
<dbReference type="OrthoDB" id="668891at2"/>
<proteinExistence type="predicted"/>
<organism evidence="2 3">
    <name type="scientific">Flavilitoribacter nigricans (strain ATCC 23147 / DSM 23189 / NBRC 102662 / NCIMB 1420 / SS-2)</name>
    <name type="common">Lewinella nigricans</name>
    <dbReference type="NCBI Taxonomy" id="1122177"/>
    <lineage>
        <taxon>Bacteria</taxon>
        <taxon>Pseudomonadati</taxon>
        <taxon>Bacteroidota</taxon>
        <taxon>Saprospiria</taxon>
        <taxon>Saprospirales</taxon>
        <taxon>Lewinellaceae</taxon>
        <taxon>Flavilitoribacter</taxon>
    </lineage>
</organism>
<evidence type="ECO:0000256" key="1">
    <source>
        <dbReference type="SAM" id="SignalP"/>
    </source>
</evidence>
<reference evidence="2 3" key="1">
    <citation type="submission" date="2017-10" db="EMBL/GenBank/DDBJ databases">
        <title>The draft genome sequence of Lewinella nigricans NBRC 102662.</title>
        <authorList>
            <person name="Wang K."/>
        </authorList>
    </citation>
    <scope>NUCLEOTIDE SEQUENCE [LARGE SCALE GENOMIC DNA]</scope>
    <source>
        <strain evidence="2 3">NBRC 102662</strain>
    </source>
</reference>
<keyword evidence="3" id="KW-1185">Reference proteome</keyword>
<sequence>MKAKPALLILLSALGIFFSCNKSTLEDLDLVMGYEYFPLEVGQSRHYAVDSIIFDPSVQGIVPDTSFGFFREDVVDTLRDNTGALVFRIERYYRQNSADPWQIHSVVSSSRGEREAVYTENNLRFIKLRFPLQDGLEWDGTAYFPDRIDIELAGESIDFYKGWDNTVVERRAEFQLNGQSVPDVYVVRLADLENNIQYRSGYEVYAAGKGLIYQEIQVMDSQCEFCCNGDLGYCITLPWVEKAEKGLILKKRLLD</sequence>
<keyword evidence="1" id="KW-0732">Signal</keyword>
<gene>
    <name evidence="2" type="ORF">CRP01_09910</name>
</gene>
<dbReference type="RefSeq" id="WP_099149862.1">
    <property type="nucleotide sequence ID" value="NZ_PDUD01000017.1"/>
</dbReference>
<comment type="caution">
    <text evidence="2">The sequence shown here is derived from an EMBL/GenBank/DDBJ whole genome shotgun (WGS) entry which is preliminary data.</text>
</comment>